<feature type="compositionally biased region" description="Low complexity" evidence="1">
    <location>
        <begin position="378"/>
        <end position="389"/>
    </location>
</feature>
<evidence type="ECO:0000313" key="4">
    <source>
        <dbReference type="Proteomes" id="UP000694044"/>
    </source>
</evidence>
<feature type="region of interest" description="Disordered" evidence="1">
    <location>
        <begin position="147"/>
        <end position="189"/>
    </location>
</feature>
<keyword evidence="4" id="KW-1185">Reference proteome</keyword>
<accession>A0A8T1VFH5</accession>
<dbReference type="OrthoDB" id="71963at2759"/>
<feature type="compositionally biased region" description="Low complexity" evidence="1">
    <location>
        <begin position="149"/>
        <end position="169"/>
    </location>
</feature>
<dbReference type="PANTHER" id="PTHR35796">
    <property type="entry name" value="HYPOTHETICAL CYTOSOLIC PROTEIN"/>
    <property type="match status" value="1"/>
</dbReference>
<dbReference type="EMBL" id="JAGDFM010000386">
    <property type="protein sequence ID" value="KAG7378909.1"/>
    <property type="molecule type" value="Genomic_DNA"/>
</dbReference>
<feature type="compositionally biased region" description="Polar residues" evidence="1">
    <location>
        <begin position="360"/>
        <end position="375"/>
    </location>
</feature>
<feature type="compositionally biased region" description="Polar residues" evidence="1">
    <location>
        <begin position="242"/>
        <end position="258"/>
    </location>
</feature>
<dbReference type="Proteomes" id="UP000694044">
    <property type="component" value="Unassembled WGS sequence"/>
</dbReference>
<comment type="caution">
    <text evidence="3">The sequence shown here is derived from an EMBL/GenBank/DDBJ whole genome shotgun (WGS) entry which is preliminary data.</text>
</comment>
<dbReference type="InterPro" id="IPR011598">
    <property type="entry name" value="bHLH_dom"/>
</dbReference>
<evidence type="ECO:0000256" key="1">
    <source>
        <dbReference type="SAM" id="MobiDB-lite"/>
    </source>
</evidence>
<gene>
    <name evidence="3" type="ORF">PHYPSEUDO_009306</name>
</gene>
<evidence type="ECO:0000313" key="3">
    <source>
        <dbReference type="EMBL" id="KAG7378909.1"/>
    </source>
</evidence>
<feature type="region of interest" description="Disordered" evidence="1">
    <location>
        <begin position="239"/>
        <end position="259"/>
    </location>
</feature>
<name>A0A8T1VFH5_9STRA</name>
<proteinExistence type="predicted"/>
<dbReference type="Pfam" id="PF00010">
    <property type="entry name" value="HLH"/>
    <property type="match status" value="1"/>
</dbReference>
<feature type="region of interest" description="Disordered" evidence="1">
    <location>
        <begin position="23"/>
        <end position="60"/>
    </location>
</feature>
<feature type="compositionally biased region" description="Low complexity" evidence="1">
    <location>
        <begin position="27"/>
        <end position="50"/>
    </location>
</feature>
<protein>
    <recommendedName>
        <fullName evidence="2">BHLH domain-containing protein</fullName>
    </recommendedName>
</protein>
<reference evidence="3" key="1">
    <citation type="submission" date="2021-02" db="EMBL/GenBank/DDBJ databases">
        <authorList>
            <person name="Palmer J.M."/>
        </authorList>
    </citation>
    <scope>NUCLEOTIDE SEQUENCE</scope>
    <source>
        <strain evidence="3">SCRP734</strain>
    </source>
</reference>
<dbReference type="AlphaFoldDB" id="A0A8T1VFH5"/>
<feature type="domain" description="BHLH" evidence="2">
    <location>
        <begin position="179"/>
        <end position="230"/>
    </location>
</feature>
<dbReference type="PROSITE" id="PS50888">
    <property type="entry name" value="BHLH"/>
    <property type="match status" value="1"/>
</dbReference>
<dbReference type="SMART" id="SM00353">
    <property type="entry name" value="HLH"/>
    <property type="match status" value="1"/>
</dbReference>
<feature type="compositionally biased region" description="Polar residues" evidence="1">
    <location>
        <begin position="170"/>
        <end position="179"/>
    </location>
</feature>
<feature type="region of interest" description="Disordered" evidence="1">
    <location>
        <begin position="339"/>
        <end position="389"/>
    </location>
</feature>
<evidence type="ECO:0000259" key="2">
    <source>
        <dbReference type="PROSITE" id="PS50888"/>
    </source>
</evidence>
<dbReference type="GO" id="GO:0046983">
    <property type="term" value="F:protein dimerization activity"/>
    <property type="evidence" value="ECO:0007669"/>
    <property type="project" value="InterPro"/>
</dbReference>
<sequence>MATGADTFTARSDALWPALNGDELPVASSASSSPPATAALATTTSTASTTQPPRPLLPSTSSAQLNELSAFLASTAATCGAQQGAPQTLLDDLLREDGDGQQQMQTHSFQLLQGHGGVAISSATSPDAGALSDAAFFSLGEEAQRDEATTTYASSSSSAGSPSTPGAASNTSRLLQLETNYERKKKRAKINRKDLNSRFQELMDILHLKEDRKLNRAKILEKTIEHIEKLTAEMNALKAGHQPQQRGLPQTHQASSRKTAIALHHPHQLQSVMVHSMGQHSIVSSSRGSAASGAPLLPYNPSQTYPCSAVAVGNSLPLAPMMWVPCPVATTSGMILKRAAPGRPADTSSRKRGRVESVESVATTISEPVSSSSEADPTEVSTASPSTATESSVFEWSAQEIPTILSYCDAWTLVLVMRTSRELRRAARSDKLWGELCRARWRISPQVDIPQPFEQWQKYHSTNRIPDCSAFTRGGLLFASGRTQDISLWGLLSHRSNGQTTRTVLLNGKTFVMQVVELFIVVQNLSRARVHITDCISLTMKTSASKSGDASPSFRPFTAASGAHLMPTVVAVNSVPCVTKDLTGVALQHGDLCVMSVYMACPGLKMEDQFLQRAGRLNMQFTMDSLDEVLERVECVNVRASCKDHTTDMSLNLVEDPEASEAALHFVDEYAASSESAASAEPPNDDDAALALALDGLPSPTELALAATEPDAVDAVPAA</sequence>
<dbReference type="PANTHER" id="PTHR35796:SF3">
    <property type="entry name" value="BHLH DOMAIN-CONTAINING PROTEIN"/>
    <property type="match status" value="1"/>
</dbReference>
<organism evidence="3 4">
    <name type="scientific">Phytophthora pseudosyringae</name>
    <dbReference type="NCBI Taxonomy" id="221518"/>
    <lineage>
        <taxon>Eukaryota</taxon>
        <taxon>Sar</taxon>
        <taxon>Stramenopiles</taxon>
        <taxon>Oomycota</taxon>
        <taxon>Peronosporomycetes</taxon>
        <taxon>Peronosporales</taxon>
        <taxon>Peronosporaceae</taxon>
        <taxon>Phytophthora</taxon>
    </lineage>
</organism>